<evidence type="ECO:0000313" key="1">
    <source>
        <dbReference type="EMBL" id="EJT67979.1"/>
    </source>
</evidence>
<protein>
    <submittedName>
        <fullName evidence="1 2">Uncharacterized protein</fullName>
    </submittedName>
</protein>
<name>J3PLH0_GAET3</name>
<reference evidence="1" key="3">
    <citation type="submission" date="2010-09" db="EMBL/GenBank/DDBJ databases">
        <title>Annotation of Gaeumannomyces graminis var. tritici R3-111a-1.</title>
        <authorList>
            <consortium name="The Broad Institute Genome Sequencing Platform"/>
            <person name="Ma L.-J."/>
            <person name="Dead R."/>
            <person name="Young S.K."/>
            <person name="Zeng Q."/>
            <person name="Gargeya S."/>
            <person name="Fitzgerald M."/>
            <person name="Haas B."/>
            <person name="Abouelleil A."/>
            <person name="Alvarado L."/>
            <person name="Arachchi H.M."/>
            <person name="Berlin A."/>
            <person name="Brown A."/>
            <person name="Chapman S.B."/>
            <person name="Chen Z."/>
            <person name="Dunbar C."/>
            <person name="Freedman E."/>
            <person name="Gearin G."/>
            <person name="Gellesch M."/>
            <person name="Goldberg J."/>
            <person name="Griggs A."/>
            <person name="Gujja S."/>
            <person name="Heiman D."/>
            <person name="Howarth C."/>
            <person name="Larson L."/>
            <person name="Lui A."/>
            <person name="MacDonald P.J.P."/>
            <person name="Mehta T."/>
            <person name="Montmayeur A."/>
            <person name="Murphy C."/>
            <person name="Neiman D."/>
            <person name="Pearson M."/>
            <person name="Priest M."/>
            <person name="Roberts A."/>
            <person name="Saif S."/>
            <person name="Shea T."/>
            <person name="Shenoy N."/>
            <person name="Sisk P."/>
            <person name="Stolte C."/>
            <person name="Sykes S."/>
            <person name="Yandava C."/>
            <person name="Wortman J."/>
            <person name="Nusbaum C."/>
            <person name="Birren B."/>
        </authorList>
    </citation>
    <scope>NUCLEOTIDE SEQUENCE</scope>
    <source>
        <strain evidence="1">R3-111a-1</strain>
    </source>
</reference>
<dbReference type="EMBL" id="GL385838">
    <property type="protein sequence ID" value="EJT67979.1"/>
    <property type="molecule type" value="Genomic_DNA"/>
</dbReference>
<reference evidence="2" key="4">
    <citation type="journal article" date="2015" name="G3 (Bethesda)">
        <title>Genome sequences of three phytopathogenic species of the Magnaporthaceae family of fungi.</title>
        <authorList>
            <person name="Okagaki L.H."/>
            <person name="Nunes C.C."/>
            <person name="Sailsbery J."/>
            <person name="Clay B."/>
            <person name="Brown D."/>
            <person name="John T."/>
            <person name="Oh Y."/>
            <person name="Young N."/>
            <person name="Fitzgerald M."/>
            <person name="Haas B.J."/>
            <person name="Zeng Q."/>
            <person name="Young S."/>
            <person name="Adiconis X."/>
            <person name="Fan L."/>
            <person name="Levin J.Z."/>
            <person name="Mitchell T.K."/>
            <person name="Okubara P.A."/>
            <person name="Farman M.L."/>
            <person name="Kohn L.M."/>
            <person name="Birren B."/>
            <person name="Ma L.-J."/>
            <person name="Dean R.A."/>
        </authorList>
    </citation>
    <scope>NUCLEOTIDE SEQUENCE</scope>
    <source>
        <strain evidence="2">R3-111a-1</strain>
    </source>
</reference>
<dbReference type="Proteomes" id="UP000006039">
    <property type="component" value="Unassembled WGS sequence"/>
</dbReference>
<dbReference type="VEuPathDB" id="FungiDB:GGTG_14444"/>
<dbReference type="EnsemblFungi" id="EJT67979">
    <property type="protein sequence ID" value="EJT67979"/>
    <property type="gene ID" value="GGTG_14444"/>
</dbReference>
<sequence length="140" mass="15953">MEFPFSIDRQLLESVHYLSWGRDGMEASDMRRQALLNAICWENHHGVSLSTHPDARNGLAMHTVVGPDGVRVVHDPEFWARHPWELDHNQYMLPSPSQLLWIARRHYLVSHGYEWQPGRPLPAGWSAPSSQSGFHPLAGA</sequence>
<gene>
    <name evidence="2" type="primary">20354902</name>
    <name evidence="1" type="ORF">GGTG_14444</name>
</gene>
<reference evidence="2" key="5">
    <citation type="submission" date="2018-04" db="UniProtKB">
        <authorList>
            <consortium name="EnsemblFungi"/>
        </authorList>
    </citation>
    <scope>IDENTIFICATION</scope>
    <source>
        <strain evidence="2">R3-111a-1</strain>
    </source>
</reference>
<evidence type="ECO:0000313" key="2">
    <source>
        <dbReference type="EnsemblFungi" id="EJT67979"/>
    </source>
</evidence>
<dbReference type="RefSeq" id="XP_009230633.1">
    <property type="nucleotide sequence ID" value="XM_009232369.1"/>
</dbReference>
<reference evidence="3" key="1">
    <citation type="submission" date="2010-07" db="EMBL/GenBank/DDBJ databases">
        <title>The genome sequence of Gaeumannomyces graminis var. tritici strain R3-111a-1.</title>
        <authorList>
            <consortium name="The Broad Institute Genome Sequencing Platform"/>
            <person name="Ma L.-J."/>
            <person name="Dead R."/>
            <person name="Young S."/>
            <person name="Zeng Q."/>
            <person name="Koehrsen M."/>
            <person name="Alvarado L."/>
            <person name="Berlin A."/>
            <person name="Chapman S.B."/>
            <person name="Chen Z."/>
            <person name="Freedman E."/>
            <person name="Gellesch M."/>
            <person name="Goldberg J."/>
            <person name="Griggs A."/>
            <person name="Gujja S."/>
            <person name="Heilman E.R."/>
            <person name="Heiman D."/>
            <person name="Hepburn T."/>
            <person name="Howarth C."/>
            <person name="Jen D."/>
            <person name="Larson L."/>
            <person name="Mehta T."/>
            <person name="Neiman D."/>
            <person name="Pearson M."/>
            <person name="Roberts A."/>
            <person name="Saif S."/>
            <person name="Shea T."/>
            <person name="Shenoy N."/>
            <person name="Sisk P."/>
            <person name="Stolte C."/>
            <person name="Sykes S."/>
            <person name="Walk T."/>
            <person name="White J."/>
            <person name="Yandava C."/>
            <person name="Haas B."/>
            <person name="Nusbaum C."/>
            <person name="Birren B."/>
        </authorList>
    </citation>
    <scope>NUCLEOTIDE SEQUENCE [LARGE SCALE GENOMIC DNA]</scope>
    <source>
        <strain evidence="3">R3-111a-1</strain>
    </source>
</reference>
<organism evidence="1">
    <name type="scientific">Gaeumannomyces tritici (strain R3-111a-1)</name>
    <name type="common">Wheat and barley take-all root rot fungus</name>
    <name type="synonym">Gaeumannomyces graminis var. tritici</name>
    <dbReference type="NCBI Taxonomy" id="644352"/>
    <lineage>
        <taxon>Eukaryota</taxon>
        <taxon>Fungi</taxon>
        <taxon>Dikarya</taxon>
        <taxon>Ascomycota</taxon>
        <taxon>Pezizomycotina</taxon>
        <taxon>Sordariomycetes</taxon>
        <taxon>Sordariomycetidae</taxon>
        <taxon>Magnaporthales</taxon>
        <taxon>Magnaporthaceae</taxon>
        <taxon>Gaeumannomyces</taxon>
    </lineage>
</organism>
<dbReference type="AlphaFoldDB" id="J3PLH0"/>
<proteinExistence type="predicted"/>
<evidence type="ECO:0000313" key="3">
    <source>
        <dbReference type="Proteomes" id="UP000006039"/>
    </source>
</evidence>
<dbReference type="HOGENOM" id="CLU_1835304_0_0_1"/>
<reference evidence="1" key="2">
    <citation type="submission" date="2010-07" db="EMBL/GenBank/DDBJ databases">
        <authorList>
            <consortium name="The Broad Institute Genome Sequencing Platform"/>
            <consortium name="Broad Institute Genome Sequencing Center for Infectious Disease"/>
            <person name="Ma L.-J."/>
            <person name="Dead R."/>
            <person name="Young S."/>
            <person name="Zeng Q."/>
            <person name="Koehrsen M."/>
            <person name="Alvarado L."/>
            <person name="Berlin A."/>
            <person name="Chapman S.B."/>
            <person name="Chen Z."/>
            <person name="Freedman E."/>
            <person name="Gellesch M."/>
            <person name="Goldberg J."/>
            <person name="Griggs A."/>
            <person name="Gujja S."/>
            <person name="Heilman E.R."/>
            <person name="Heiman D."/>
            <person name="Hepburn T."/>
            <person name="Howarth C."/>
            <person name="Jen D."/>
            <person name="Larson L."/>
            <person name="Mehta T."/>
            <person name="Neiman D."/>
            <person name="Pearson M."/>
            <person name="Roberts A."/>
            <person name="Saif S."/>
            <person name="Shea T."/>
            <person name="Shenoy N."/>
            <person name="Sisk P."/>
            <person name="Stolte C."/>
            <person name="Sykes S."/>
            <person name="Walk T."/>
            <person name="White J."/>
            <person name="Yandava C."/>
            <person name="Haas B."/>
            <person name="Nusbaum C."/>
            <person name="Birren B."/>
        </authorList>
    </citation>
    <scope>NUCLEOTIDE SEQUENCE</scope>
    <source>
        <strain evidence="1">R3-111a-1</strain>
    </source>
</reference>
<dbReference type="GeneID" id="20354902"/>
<keyword evidence="3" id="KW-1185">Reference proteome</keyword>
<accession>J3PLH0</accession>